<evidence type="ECO:0000259" key="9">
    <source>
        <dbReference type="Pfam" id="PF01648"/>
    </source>
</evidence>
<dbReference type="GO" id="GO:0006633">
    <property type="term" value="P:fatty acid biosynthetic process"/>
    <property type="evidence" value="ECO:0007669"/>
    <property type="project" value="UniProtKB-UniRule"/>
</dbReference>
<dbReference type="InterPro" id="IPR008278">
    <property type="entry name" value="4-PPantetheinyl_Trfase_dom"/>
</dbReference>
<keyword evidence="6 8" id="KW-0443">Lipid metabolism</keyword>
<keyword evidence="3 8" id="KW-0479">Metal-binding</keyword>
<evidence type="ECO:0000256" key="8">
    <source>
        <dbReference type="HAMAP-Rule" id="MF_00101"/>
    </source>
</evidence>
<evidence type="ECO:0000256" key="4">
    <source>
        <dbReference type="ARBA" id="ARBA00022832"/>
    </source>
</evidence>
<comment type="subcellular location">
    <subcellularLocation>
        <location evidence="8">Cytoplasm</location>
    </subcellularLocation>
</comment>
<evidence type="ECO:0000256" key="5">
    <source>
        <dbReference type="ARBA" id="ARBA00022842"/>
    </source>
</evidence>
<dbReference type="OrthoDB" id="517356at2"/>
<feature type="binding site" evidence="8">
    <location>
        <position position="8"/>
    </location>
    <ligand>
        <name>Mg(2+)</name>
        <dbReference type="ChEBI" id="CHEBI:18420"/>
    </ligand>
</feature>
<dbReference type="EMBL" id="FTPL01000003">
    <property type="protein sequence ID" value="SIT89615.1"/>
    <property type="molecule type" value="Genomic_DNA"/>
</dbReference>
<organism evidence="10 11">
    <name type="scientific">Edaphobacillus lindanitolerans</name>
    <dbReference type="NCBI Taxonomy" id="550447"/>
    <lineage>
        <taxon>Bacteria</taxon>
        <taxon>Bacillati</taxon>
        <taxon>Bacillota</taxon>
        <taxon>Bacilli</taxon>
        <taxon>Bacillales</taxon>
        <taxon>Bacillaceae</taxon>
        <taxon>Edaphobacillus</taxon>
    </lineage>
</organism>
<dbReference type="GO" id="GO:0000287">
    <property type="term" value="F:magnesium ion binding"/>
    <property type="evidence" value="ECO:0007669"/>
    <property type="project" value="UniProtKB-UniRule"/>
</dbReference>
<dbReference type="Gene3D" id="3.90.470.20">
    <property type="entry name" value="4'-phosphopantetheinyl transferase domain"/>
    <property type="match status" value="1"/>
</dbReference>
<dbReference type="InterPro" id="IPR002582">
    <property type="entry name" value="ACPS"/>
</dbReference>
<accession>A0A1U7PS17</accession>
<dbReference type="NCBIfam" id="TIGR00556">
    <property type="entry name" value="pantethn_trn"/>
    <property type="match status" value="1"/>
</dbReference>
<dbReference type="NCBIfam" id="TIGR00516">
    <property type="entry name" value="acpS"/>
    <property type="match status" value="1"/>
</dbReference>
<keyword evidence="11" id="KW-1185">Reference proteome</keyword>
<reference evidence="11" key="1">
    <citation type="submission" date="2017-01" db="EMBL/GenBank/DDBJ databases">
        <authorList>
            <person name="Varghese N."/>
            <person name="Submissions S."/>
        </authorList>
    </citation>
    <scope>NUCLEOTIDE SEQUENCE [LARGE SCALE GENOMIC DNA]</scope>
    <source>
        <strain evidence="11">MNA4</strain>
    </source>
</reference>
<dbReference type="STRING" id="550447.SAMN05428946_2443"/>
<evidence type="ECO:0000256" key="2">
    <source>
        <dbReference type="ARBA" id="ARBA00022679"/>
    </source>
</evidence>
<feature type="domain" description="4'-phosphopantetheinyl transferase" evidence="9">
    <location>
        <begin position="4"/>
        <end position="111"/>
    </location>
</feature>
<dbReference type="SUPFAM" id="SSF56214">
    <property type="entry name" value="4'-phosphopantetheinyl transferase"/>
    <property type="match status" value="1"/>
</dbReference>
<comment type="function">
    <text evidence="8">Transfers the 4'-phosphopantetheine moiety from coenzyme A to a Ser of acyl-carrier-protein.</text>
</comment>
<gene>
    <name evidence="8" type="primary">acpS</name>
    <name evidence="10" type="ORF">SAMN05428946_2443</name>
</gene>
<dbReference type="InterPro" id="IPR004568">
    <property type="entry name" value="Ppantetheine-prot_Trfase_dom"/>
</dbReference>
<keyword evidence="1 8" id="KW-0444">Lipid biosynthesis</keyword>
<evidence type="ECO:0000256" key="3">
    <source>
        <dbReference type="ARBA" id="ARBA00022723"/>
    </source>
</evidence>
<evidence type="ECO:0000256" key="6">
    <source>
        <dbReference type="ARBA" id="ARBA00023098"/>
    </source>
</evidence>
<keyword evidence="4 8" id="KW-0276">Fatty acid metabolism</keyword>
<keyword evidence="5 8" id="KW-0460">Magnesium</keyword>
<dbReference type="EC" id="2.7.8.7" evidence="8"/>
<evidence type="ECO:0000256" key="7">
    <source>
        <dbReference type="ARBA" id="ARBA00023160"/>
    </source>
</evidence>
<proteinExistence type="inferred from homology"/>
<protein>
    <recommendedName>
        <fullName evidence="8">Holo-[acyl-carrier-protein] synthase</fullName>
        <shortName evidence="8">Holo-ACP synthase</shortName>
        <ecNumber evidence="8">2.7.8.7</ecNumber>
    </recommendedName>
    <alternativeName>
        <fullName evidence="8">4'-phosphopantetheinyl transferase AcpS</fullName>
    </alternativeName>
</protein>
<dbReference type="GO" id="GO:0008897">
    <property type="term" value="F:holo-[acyl-carrier-protein] synthase activity"/>
    <property type="evidence" value="ECO:0007669"/>
    <property type="project" value="UniProtKB-UniRule"/>
</dbReference>
<comment type="similarity">
    <text evidence="8">Belongs to the P-Pant transferase superfamily. AcpS family.</text>
</comment>
<keyword evidence="8" id="KW-0963">Cytoplasm</keyword>
<evidence type="ECO:0000313" key="10">
    <source>
        <dbReference type="EMBL" id="SIT89615.1"/>
    </source>
</evidence>
<keyword evidence="2 8" id="KW-0808">Transferase</keyword>
<dbReference type="GO" id="GO:0005737">
    <property type="term" value="C:cytoplasm"/>
    <property type="evidence" value="ECO:0007669"/>
    <property type="project" value="UniProtKB-SubCell"/>
</dbReference>
<dbReference type="Proteomes" id="UP000187550">
    <property type="component" value="Unassembled WGS sequence"/>
</dbReference>
<dbReference type="AlphaFoldDB" id="A0A1U7PS17"/>
<dbReference type="Pfam" id="PF01648">
    <property type="entry name" value="ACPS"/>
    <property type="match status" value="1"/>
</dbReference>
<sequence>MITGIGLDIVEMERIRRLDGRSGRFRERILAPAELDRYHSLNEDRRTEFLAGRFSAKEAFAKALGTGIGEACAFTDIAVLPDGAGRPLIYFKGVPADGFVSITHTKEYAAAQVILCGMPAVSSE</sequence>
<comment type="catalytic activity">
    <reaction evidence="8">
        <text>apo-[ACP] + CoA = holo-[ACP] + adenosine 3',5'-bisphosphate + H(+)</text>
        <dbReference type="Rhea" id="RHEA:12068"/>
        <dbReference type="Rhea" id="RHEA-COMP:9685"/>
        <dbReference type="Rhea" id="RHEA-COMP:9690"/>
        <dbReference type="ChEBI" id="CHEBI:15378"/>
        <dbReference type="ChEBI" id="CHEBI:29999"/>
        <dbReference type="ChEBI" id="CHEBI:57287"/>
        <dbReference type="ChEBI" id="CHEBI:58343"/>
        <dbReference type="ChEBI" id="CHEBI:64479"/>
        <dbReference type="EC" id="2.7.8.7"/>
    </reaction>
</comment>
<keyword evidence="7 8" id="KW-0275">Fatty acid biosynthesis</keyword>
<evidence type="ECO:0000313" key="11">
    <source>
        <dbReference type="Proteomes" id="UP000187550"/>
    </source>
</evidence>
<dbReference type="InterPro" id="IPR037143">
    <property type="entry name" value="4-PPantetheinyl_Trfase_dom_sf"/>
</dbReference>
<feature type="binding site" evidence="8">
    <location>
        <position position="58"/>
    </location>
    <ligand>
        <name>Mg(2+)</name>
        <dbReference type="ChEBI" id="CHEBI:18420"/>
    </ligand>
</feature>
<name>A0A1U7PS17_9BACI</name>
<evidence type="ECO:0000256" key="1">
    <source>
        <dbReference type="ARBA" id="ARBA00022516"/>
    </source>
</evidence>
<dbReference type="HAMAP" id="MF_00101">
    <property type="entry name" value="AcpS"/>
    <property type="match status" value="1"/>
</dbReference>
<comment type="cofactor">
    <cofactor evidence="8">
        <name>Mg(2+)</name>
        <dbReference type="ChEBI" id="CHEBI:18420"/>
    </cofactor>
</comment>
<dbReference type="RefSeq" id="WP_076759213.1">
    <property type="nucleotide sequence ID" value="NZ_FTPL01000003.1"/>
</dbReference>